<dbReference type="Pfam" id="PF12625">
    <property type="entry name" value="Arabinose_bd"/>
    <property type="match status" value="1"/>
</dbReference>
<accession>A0A7X0JX19</accession>
<keyword evidence="6" id="KW-1185">Reference proteome</keyword>
<evidence type="ECO:0000256" key="3">
    <source>
        <dbReference type="ARBA" id="ARBA00023163"/>
    </source>
</evidence>
<dbReference type="GO" id="GO:0005829">
    <property type="term" value="C:cytosol"/>
    <property type="evidence" value="ECO:0007669"/>
    <property type="project" value="TreeGrafter"/>
</dbReference>
<dbReference type="EMBL" id="JACHHT010000005">
    <property type="protein sequence ID" value="MBB6523820.1"/>
    <property type="molecule type" value="Genomic_DNA"/>
</dbReference>
<dbReference type="Proteomes" id="UP000528457">
    <property type="component" value="Unassembled WGS sequence"/>
</dbReference>
<dbReference type="GO" id="GO:0000976">
    <property type="term" value="F:transcription cis-regulatory region binding"/>
    <property type="evidence" value="ECO:0007669"/>
    <property type="project" value="TreeGrafter"/>
</dbReference>
<name>A0A7X0JX19_9GAMM</name>
<dbReference type="AlphaFoldDB" id="A0A7X0JX19"/>
<dbReference type="PRINTS" id="PR00032">
    <property type="entry name" value="HTHARAC"/>
</dbReference>
<evidence type="ECO:0000259" key="4">
    <source>
        <dbReference type="PROSITE" id="PS01124"/>
    </source>
</evidence>
<dbReference type="InterPro" id="IPR032687">
    <property type="entry name" value="AraC-type_N"/>
</dbReference>
<reference evidence="5 6" key="1">
    <citation type="submission" date="2020-08" db="EMBL/GenBank/DDBJ databases">
        <title>Genomic Encyclopedia of Type Strains, Phase IV (KMG-IV): sequencing the most valuable type-strain genomes for metagenomic binning, comparative biology and taxonomic classification.</title>
        <authorList>
            <person name="Goeker M."/>
        </authorList>
    </citation>
    <scope>NUCLEOTIDE SEQUENCE [LARGE SCALE GENOMIC DNA]</scope>
    <source>
        <strain evidence="5 6">DSM 22368</strain>
    </source>
</reference>
<keyword evidence="3" id="KW-0804">Transcription</keyword>
<dbReference type="RefSeq" id="WP_166843558.1">
    <property type="nucleotide sequence ID" value="NZ_JAAONY010000005.1"/>
</dbReference>
<dbReference type="InterPro" id="IPR020449">
    <property type="entry name" value="Tscrpt_reg_AraC-type_HTH"/>
</dbReference>
<dbReference type="Gene3D" id="1.10.10.60">
    <property type="entry name" value="Homeodomain-like"/>
    <property type="match status" value="1"/>
</dbReference>
<keyword evidence="1" id="KW-0805">Transcription regulation</keyword>
<dbReference type="Pfam" id="PF12833">
    <property type="entry name" value="HTH_18"/>
    <property type="match status" value="1"/>
</dbReference>
<dbReference type="SMART" id="SM00342">
    <property type="entry name" value="HTH_ARAC"/>
    <property type="match status" value="1"/>
</dbReference>
<dbReference type="InterPro" id="IPR009057">
    <property type="entry name" value="Homeodomain-like_sf"/>
</dbReference>
<proteinExistence type="predicted"/>
<dbReference type="FunCoup" id="A0A7X0JX19">
    <property type="interactions" value="43"/>
</dbReference>
<evidence type="ECO:0000313" key="5">
    <source>
        <dbReference type="EMBL" id="MBB6523820.1"/>
    </source>
</evidence>
<gene>
    <name evidence="5" type="ORF">HNR48_004135</name>
</gene>
<evidence type="ECO:0000256" key="2">
    <source>
        <dbReference type="ARBA" id="ARBA00023125"/>
    </source>
</evidence>
<evidence type="ECO:0000313" key="6">
    <source>
        <dbReference type="Proteomes" id="UP000528457"/>
    </source>
</evidence>
<dbReference type="InParanoid" id="A0A7X0JX19"/>
<sequence length="346" mass="39115">MSQRSFTSKDAALTINYIGFVFRTLVAEGYAAEALLKNTALSEDDLLNPDFRCTFEQHKTFVLNAINLTGDPHLGPRMAARFNPLNIGLPASAALSSDVFSTALDVLRQFVSLNFSILSFDYEQEGEELVIRWQPAVDVSDIEYFVVGSSIVVTENFWKLLLGEEQITLFAELALPEPEGWAEFAPSLNFPIRFDAPFSRVVMPAHYLQRPLSGTDPVLHQNMLRLCEKQRAERFFEEGLDARLRNLIVKHRYQNLPIEQAAEALGLSERSLRRQLSQADSSYKKIVDELRQSRARELLAVSGLPVSTIAYDLGFSDPSNFARTFKRWAGMSPLEYREQLAGNRQN</sequence>
<dbReference type="SUPFAM" id="SSF46689">
    <property type="entry name" value="Homeodomain-like"/>
    <property type="match status" value="1"/>
</dbReference>
<evidence type="ECO:0000256" key="1">
    <source>
        <dbReference type="ARBA" id="ARBA00023015"/>
    </source>
</evidence>
<organism evidence="5 6">
    <name type="scientific">Pseudoteredinibacter isoporae</name>
    <dbReference type="NCBI Taxonomy" id="570281"/>
    <lineage>
        <taxon>Bacteria</taxon>
        <taxon>Pseudomonadati</taxon>
        <taxon>Pseudomonadota</taxon>
        <taxon>Gammaproteobacteria</taxon>
        <taxon>Cellvibrionales</taxon>
        <taxon>Cellvibrionaceae</taxon>
        <taxon>Pseudoteredinibacter</taxon>
    </lineage>
</organism>
<dbReference type="InterPro" id="IPR018060">
    <property type="entry name" value="HTH_AraC"/>
</dbReference>
<dbReference type="PANTHER" id="PTHR47894:SF1">
    <property type="entry name" value="HTH-TYPE TRANSCRIPTIONAL REGULATOR VQSM"/>
    <property type="match status" value="1"/>
</dbReference>
<feature type="domain" description="HTH araC/xylS-type" evidence="4">
    <location>
        <begin position="242"/>
        <end position="339"/>
    </location>
</feature>
<protein>
    <submittedName>
        <fullName evidence="5">AraC-like DNA-binding protein</fullName>
    </submittedName>
</protein>
<comment type="caution">
    <text evidence="5">The sequence shown here is derived from an EMBL/GenBank/DDBJ whole genome shotgun (WGS) entry which is preliminary data.</text>
</comment>
<keyword evidence="2 5" id="KW-0238">DNA-binding</keyword>
<dbReference type="PANTHER" id="PTHR47894">
    <property type="entry name" value="HTH-TYPE TRANSCRIPTIONAL REGULATOR GADX"/>
    <property type="match status" value="1"/>
</dbReference>
<dbReference type="GO" id="GO:0003700">
    <property type="term" value="F:DNA-binding transcription factor activity"/>
    <property type="evidence" value="ECO:0007669"/>
    <property type="project" value="InterPro"/>
</dbReference>
<dbReference type="PROSITE" id="PS01124">
    <property type="entry name" value="HTH_ARAC_FAMILY_2"/>
    <property type="match status" value="1"/>
</dbReference>